<dbReference type="AlphaFoldDB" id="A0A1Q9CQH3"/>
<comment type="caution">
    <text evidence="1">The sequence shown here is derived from an EMBL/GenBank/DDBJ whole genome shotgun (WGS) entry which is preliminary data.</text>
</comment>
<name>A0A1Q9CQH3_SYMMI</name>
<dbReference type="GO" id="GO:0008168">
    <property type="term" value="F:methyltransferase activity"/>
    <property type="evidence" value="ECO:0007669"/>
    <property type="project" value="UniProtKB-KW"/>
</dbReference>
<gene>
    <name evidence="1" type="primary">FV3-083R</name>
    <name evidence="1" type="ORF">AK812_SmicGene33869</name>
</gene>
<protein>
    <submittedName>
        <fullName evidence="1">Putative DNA (Cytosine-5)-methyltransferase</fullName>
    </submittedName>
</protein>
<accession>A0A1Q9CQH3</accession>
<reference evidence="1 2" key="1">
    <citation type="submission" date="2016-02" db="EMBL/GenBank/DDBJ databases">
        <title>Genome analysis of coral dinoflagellate symbionts highlights evolutionary adaptations to a symbiotic lifestyle.</title>
        <authorList>
            <person name="Aranda M."/>
            <person name="Li Y."/>
            <person name="Liew Y.J."/>
            <person name="Baumgarten S."/>
            <person name="Simakov O."/>
            <person name="Wilson M."/>
            <person name="Piel J."/>
            <person name="Ashoor H."/>
            <person name="Bougouffa S."/>
            <person name="Bajic V.B."/>
            <person name="Ryu T."/>
            <person name="Ravasi T."/>
            <person name="Bayer T."/>
            <person name="Micklem G."/>
            <person name="Kim H."/>
            <person name="Bhak J."/>
            <person name="Lajeunesse T.C."/>
            <person name="Voolstra C.R."/>
        </authorList>
    </citation>
    <scope>NUCLEOTIDE SEQUENCE [LARGE SCALE GENOMIC DNA]</scope>
    <source>
        <strain evidence="1 2">CCMP2467</strain>
    </source>
</reference>
<dbReference type="Gene3D" id="3.40.50.150">
    <property type="entry name" value="Vaccinia Virus protein VP39"/>
    <property type="match status" value="1"/>
</dbReference>
<sequence length="480" mass="55432">MRLLELFSGTKSIGRAFEALGWQVTSLDSDPQSQPTICEDVLKWDYRAFQPGHFDLVWASPVCTEFSRAMTRRPRRLEEGDRLVLRTVEIIGYLRPRWWAIENPRSGLLKTRSFMKDLPFDDVTYCQYGYRYRKATRIWNNLPWRPSRPVCCKAHRCEAFNNGRHAETAQRQGGKERIGQNRDQLYSIPPRLCEEIAASVNISTWVSSQKLRLISAAVRVNMQFMCVWRLRNQLELEAVLEELTALLPKQELQAIYQEATREPYSFLFIHYLKPRAEMFYKRWEERFVIENGISDSTASDKSTGRSFWRRRKRIMTTIYVDSRKRVAGDDSSFEFDIGETIHLQTGAKLSVLKVRVADAFLSTDRGRYMYWEDQALGTLNWATLPVGAYTGTRLAAWISSNYAAATYVAETNEIQVAYDGNRRVLNDYEIRSQFPGTGSYPAGATPSRPLSINHLLGPSFIDGALQIHIFVVMNPYSELF</sequence>
<dbReference type="Proteomes" id="UP000186817">
    <property type="component" value="Unassembled WGS sequence"/>
</dbReference>
<dbReference type="EMBL" id="LSRX01000992">
    <property type="protein sequence ID" value="OLP85171.1"/>
    <property type="molecule type" value="Genomic_DNA"/>
</dbReference>
<dbReference type="GO" id="GO:0032259">
    <property type="term" value="P:methylation"/>
    <property type="evidence" value="ECO:0007669"/>
    <property type="project" value="UniProtKB-KW"/>
</dbReference>
<keyword evidence="2" id="KW-1185">Reference proteome</keyword>
<dbReference type="OrthoDB" id="406014at2759"/>
<proteinExistence type="predicted"/>
<evidence type="ECO:0000313" key="2">
    <source>
        <dbReference type="Proteomes" id="UP000186817"/>
    </source>
</evidence>
<organism evidence="1 2">
    <name type="scientific">Symbiodinium microadriaticum</name>
    <name type="common">Dinoflagellate</name>
    <name type="synonym">Zooxanthella microadriatica</name>
    <dbReference type="NCBI Taxonomy" id="2951"/>
    <lineage>
        <taxon>Eukaryota</taxon>
        <taxon>Sar</taxon>
        <taxon>Alveolata</taxon>
        <taxon>Dinophyceae</taxon>
        <taxon>Suessiales</taxon>
        <taxon>Symbiodiniaceae</taxon>
        <taxon>Symbiodinium</taxon>
    </lineage>
</organism>
<evidence type="ECO:0000313" key="1">
    <source>
        <dbReference type="EMBL" id="OLP85171.1"/>
    </source>
</evidence>
<keyword evidence="1" id="KW-0808">Transferase</keyword>
<dbReference type="SUPFAM" id="SSF53335">
    <property type="entry name" value="S-adenosyl-L-methionine-dependent methyltransferases"/>
    <property type="match status" value="1"/>
</dbReference>
<keyword evidence="1" id="KW-0489">Methyltransferase</keyword>
<dbReference type="InterPro" id="IPR029063">
    <property type="entry name" value="SAM-dependent_MTases_sf"/>
</dbReference>